<feature type="transmembrane region" description="Helical" evidence="7">
    <location>
        <begin position="353"/>
        <end position="375"/>
    </location>
</feature>
<feature type="transmembrane region" description="Helical" evidence="7">
    <location>
        <begin position="62"/>
        <end position="82"/>
    </location>
</feature>
<dbReference type="PANTHER" id="PTHR23514:SF3">
    <property type="entry name" value="BYPASS OF STOP CODON PROTEIN 6"/>
    <property type="match status" value="1"/>
</dbReference>
<organism evidence="9 10">
    <name type="scientific">Neobacillus cucumis</name>
    <dbReference type="NCBI Taxonomy" id="1740721"/>
    <lineage>
        <taxon>Bacteria</taxon>
        <taxon>Bacillati</taxon>
        <taxon>Bacillota</taxon>
        <taxon>Bacilli</taxon>
        <taxon>Bacillales</taxon>
        <taxon>Bacillaceae</taxon>
        <taxon>Neobacillus</taxon>
    </lineage>
</organism>
<feature type="transmembrane region" description="Helical" evidence="7">
    <location>
        <begin position="188"/>
        <end position="209"/>
    </location>
</feature>
<dbReference type="PANTHER" id="PTHR23514">
    <property type="entry name" value="BYPASS OF STOP CODON PROTEIN 6"/>
    <property type="match status" value="1"/>
</dbReference>
<evidence type="ECO:0000256" key="4">
    <source>
        <dbReference type="ARBA" id="ARBA00022692"/>
    </source>
</evidence>
<feature type="transmembrane region" description="Helical" evidence="7">
    <location>
        <begin position="123"/>
        <end position="145"/>
    </location>
</feature>
<feature type="transmembrane region" description="Helical" evidence="7">
    <location>
        <begin position="94"/>
        <end position="111"/>
    </location>
</feature>
<evidence type="ECO:0000259" key="8">
    <source>
        <dbReference type="PROSITE" id="PS50850"/>
    </source>
</evidence>
<comment type="subcellular location">
    <subcellularLocation>
        <location evidence="1">Cell membrane</location>
        <topology evidence="1">Multi-pass membrane protein</topology>
    </subcellularLocation>
</comment>
<keyword evidence="5 7" id="KW-1133">Transmembrane helix</keyword>
<gene>
    <name evidence="9" type="ORF">CVD27_23045</name>
</gene>
<dbReference type="SUPFAM" id="SSF103473">
    <property type="entry name" value="MFS general substrate transporter"/>
    <property type="match status" value="1"/>
</dbReference>
<dbReference type="PROSITE" id="PS50850">
    <property type="entry name" value="MFS"/>
    <property type="match status" value="1"/>
</dbReference>
<dbReference type="InterPro" id="IPR051788">
    <property type="entry name" value="MFS_Transporter"/>
</dbReference>
<feature type="transmembrane region" description="Helical" evidence="7">
    <location>
        <begin position="230"/>
        <end position="255"/>
    </location>
</feature>
<evidence type="ECO:0000313" key="10">
    <source>
        <dbReference type="Proteomes" id="UP000234950"/>
    </source>
</evidence>
<evidence type="ECO:0000256" key="1">
    <source>
        <dbReference type="ARBA" id="ARBA00004651"/>
    </source>
</evidence>
<dbReference type="GO" id="GO:0005886">
    <property type="term" value="C:plasma membrane"/>
    <property type="evidence" value="ECO:0007669"/>
    <property type="project" value="UniProtKB-SubCell"/>
</dbReference>
<dbReference type="EMBL" id="PGVE01000088">
    <property type="protein sequence ID" value="PLS01829.1"/>
    <property type="molecule type" value="Genomic_DNA"/>
</dbReference>
<feature type="transmembrane region" description="Helical" evidence="7">
    <location>
        <begin position="23"/>
        <end position="42"/>
    </location>
</feature>
<accession>A0A2N5H8H0</accession>
<dbReference type="InterPro" id="IPR020846">
    <property type="entry name" value="MFS_dom"/>
</dbReference>
<dbReference type="Gene3D" id="1.20.1250.20">
    <property type="entry name" value="MFS general substrate transporter like domains"/>
    <property type="match status" value="2"/>
</dbReference>
<name>A0A2N5H8H0_9BACI</name>
<dbReference type="OrthoDB" id="1674556at2"/>
<evidence type="ECO:0000256" key="6">
    <source>
        <dbReference type="ARBA" id="ARBA00023136"/>
    </source>
</evidence>
<evidence type="ECO:0000256" key="7">
    <source>
        <dbReference type="SAM" id="Phobius"/>
    </source>
</evidence>
<feature type="transmembrane region" description="Helical" evidence="7">
    <location>
        <begin position="395"/>
        <end position="420"/>
    </location>
</feature>
<keyword evidence="6 7" id="KW-0472">Membrane</keyword>
<feature type="transmembrane region" description="Helical" evidence="7">
    <location>
        <begin position="292"/>
        <end position="314"/>
    </location>
</feature>
<dbReference type="Pfam" id="PF07690">
    <property type="entry name" value="MFS_1"/>
    <property type="match status" value="1"/>
</dbReference>
<reference evidence="9 10" key="1">
    <citation type="submission" date="2017-11" db="EMBL/GenBank/DDBJ databases">
        <title>Comparitive Functional Genomics of Dry Heat Resistant strains isolated from the Viking Spacecraft.</title>
        <authorList>
            <person name="Seuylemezian A."/>
            <person name="Cooper K."/>
            <person name="Vaishampayan P."/>
        </authorList>
    </citation>
    <scope>NUCLEOTIDE SEQUENCE [LARGE SCALE GENOMIC DNA]</scope>
    <source>
        <strain evidence="9 10">V32-6</strain>
    </source>
</reference>
<evidence type="ECO:0000256" key="3">
    <source>
        <dbReference type="ARBA" id="ARBA00022448"/>
    </source>
</evidence>
<proteinExistence type="inferred from homology"/>
<feature type="transmembrane region" description="Helical" evidence="7">
    <location>
        <begin position="320"/>
        <end position="341"/>
    </location>
</feature>
<dbReference type="InterPro" id="IPR011701">
    <property type="entry name" value="MFS"/>
</dbReference>
<sequence length="427" mass="46244">MENPQHSLSADKARSPLKVNPKYNYYILLSIVFGGFLIFGLSENIKGPAIPIIQNEFSLSQSQIGILLALNSFGYLLACSFTSALSNRIGIKRTGILAFLSMALAGFVIYASSNYASLSASFFLLYIGNGVLEIGLGIMAARIFTRNTGFMMNLSHFFYGLSSTVAPTIAASLMGWNIFGGEMGWRGMYLFVLLLSLLPIVPSLLGKFPEETHEEDAKTTSYNTLLRDPVAWLIVAVLSFGVVSELAVGSWLVQFLVKAYSWNIKDASRMLSMFFLFFMLARLVLGTVTDKIGFTLSIIIASAFSGICSLSAILLGEKGAILFAISGVGIALIYPTVMALLAKRFPKGTGTAITFTVTLMGIASVIGNLIIGFIIDLVSRMFKSETGAANEILGLQVGYGFIGFLAFLCSVSSIFLYIILKKKKELI</sequence>
<feature type="transmembrane region" description="Helical" evidence="7">
    <location>
        <begin position="267"/>
        <end position="285"/>
    </location>
</feature>
<dbReference type="Proteomes" id="UP000234950">
    <property type="component" value="Unassembled WGS sequence"/>
</dbReference>
<keyword evidence="10" id="KW-1185">Reference proteome</keyword>
<keyword evidence="4 7" id="KW-0812">Transmembrane</keyword>
<comment type="similarity">
    <text evidence="2">Belongs to the major facilitator superfamily.</text>
</comment>
<evidence type="ECO:0000256" key="5">
    <source>
        <dbReference type="ARBA" id="ARBA00022989"/>
    </source>
</evidence>
<keyword evidence="3" id="KW-0813">Transport</keyword>
<dbReference type="InterPro" id="IPR036259">
    <property type="entry name" value="MFS_trans_sf"/>
</dbReference>
<evidence type="ECO:0000313" key="9">
    <source>
        <dbReference type="EMBL" id="PLS01829.1"/>
    </source>
</evidence>
<dbReference type="AlphaFoldDB" id="A0A2N5H8H0"/>
<dbReference type="RefSeq" id="WP_101650797.1">
    <property type="nucleotide sequence ID" value="NZ_PGVE01000088.1"/>
</dbReference>
<comment type="caution">
    <text evidence="9">The sequence shown here is derived from an EMBL/GenBank/DDBJ whole genome shotgun (WGS) entry which is preliminary data.</text>
</comment>
<feature type="domain" description="Major facilitator superfamily (MFS) profile" evidence="8">
    <location>
        <begin position="28"/>
        <end position="424"/>
    </location>
</feature>
<feature type="transmembrane region" description="Helical" evidence="7">
    <location>
        <begin position="157"/>
        <end position="176"/>
    </location>
</feature>
<protein>
    <submittedName>
        <fullName evidence="9">MFS transporter</fullName>
    </submittedName>
</protein>
<dbReference type="GO" id="GO:0022857">
    <property type="term" value="F:transmembrane transporter activity"/>
    <property type="evidence" value="ECO:0007669"/>
    <property type="project" value="InterPro"/>
</dbReference>
<evidence type="ECO:0000256" key="2">
    <source>
        <dbReference type="ARBA" id="ARBA00008335"/>
    </source>
</evidence>